<comment type="caution">
    <text evidence="6">The sequence shown here is derived from an EMBL/GenBank/DDBJ whole genome shotgun (WGS) entry which is preliminary data.</text>
</comment>
<evidence type="ECO:0000313" key="7">
    <source>
        <dbReference type="Proteomes" id="UP000460561"/>
    </source>
</evidence>
<keyword evidence="7" id="KW-1185">Reference proteome</keyword>
<dbReference type="EMBL" id="WTYQ01000002">
    <property type="protein sequence ID" value="MXP25749.1"/>
    <property type="molecule type" value="Genomic_DNA"/>
</dbReference>
<dbReference type="OrthoDB" id="9802264at2"/>
<dbReference type="SUPFAM" id="SSF52540">
    <property type="entry name" value="P-loop containing nucleoside triphosphate hydrolases"/>
    <property type="match status" value="1"/>
</dbReference>
<dbReference type="InterPro" id="IPR003439">
    <property type="entry name" value="ABC_transporter-like_ATP-bd"/>
</dbReference>
<dbReference type="CDD" id="cd03261">
    <property type="entry name" value="ABC_Org_Solvent_Resistant"/>
    <property type="match status" value="1"/>
</dbReference>
<accession>A0A845A8U0</accession>
<dbReference type="InterPro" id="IPR003593">
    <property type="entry name" value="AAA+_ATPase"/>
</dbReference>
<organism evidence="6 7">
    <name type="scientific">Altericroceibacterium indicum</name>
    <dbReference type="NCBI Taxonomy" id="374177"/>
    <lineage>
        <taxon>Bacteria</taxon>
        <taxon>Pseudomonadati</taxon>
        <taxon>Pseudomonadota</taxon>
        <taxon>Alphaproteobacteria</taxon>
        <taxon>Sphingomonadales</taxon>
        <taxon>Erythrobacteraceae</taxon>
        <taxon>Altericroceibacterium</taxon>
    </lineage>
</organism>
<gene>
    <name evidence="6" type="ORF">GRI39_06790</name>
</gene>
<evidence type="ECO:0000256" key="3">
    <source>
        <dbReference type="ARBA" id="ARBA00022840"/>
    </source>
</evidence>
<dbReference type="GO" id="GO:0016887">
    <property type="term" value="F:ATP hydrolysis activity"/>
    <property type="evidence" value="ECO:0007669"/>
    <property type="project" value="InterPro"/>
</dbReference>
<keyword evidence="1" id="KW-0813">Transport</keyword>
<feature type="compositionally biased region" description="Polar residues" evidence="4">
    <location>
        <begin position="294"/>
        <end position="304"/>
    </location>
</feature>
<evidence type="ECO:0000259" key="5">
    <source>
        <dbReference type="PROSITE" id="PS50893"/>
    </source>
</evidence>
<sequence length="334" mass="36236">MDETHTDDTLREEIEQQVHDETLIEGATDFDSDYPIVIEGLRNSFGSQNVHEDLSLKVKRGEILGVVGGSGTGKSVLMRSIIGLQIPDAGTIKVFGRSITEAEPDEEIGVRSRWGVLFQGGALFSTLTVGENVEVPIKQFYPEISEELRQEIARYKVVLSGLPEEAASKYPAELSGGMKKRAGLARALAIDPALLFLDEPTAGLDPVGAAKFDELTRELTDTLGLTVFLITHDLDTLYAICDRVAVLADKKVIAVGTIPELLETDHPWIQEYFNGPRSRAASESHDRSEHKLKNNASEAGTQSGAKREAMSDVDTDDGAQDLAAKSKAIDNDAS</sequence>
<dbReference type="Proteomes" id="UP000460561">
    <property type="component" value="Unassembled WGS sequence"/>
</dbReference>
<evidence type="ECO:0000256" key="2">
    <source>
        <dbReference type="ARBA" id="ARBA00022741"/>
    </source>
</evidence>
<dbReference type="PANTHER" id="PTHR43023:SF3">
    <property type="entry name" value="PROTEIN TRIGALACTOSYLDIACYLGLYCEROL 3, CHLOROPLASTIC"/>
    <property type="match status" value="1"/>
</dbReference>
<evidence type="ECO:0000256" key="1">
    <source>
        <dbReference type="ARBA" id="ARBA00022448"/>
    </source>
</evidence>
<reference evidence="6 7" key="1">
    <citation type="submission" date="2019-12" db="EMBL/GenBank/DDBJ databases">
        <title>Genomic-based taxomic classification of the family Erythrobacteraceae.</title>
        <authorList>
            <person name="Xu L."/>
        </authorList>
    </citation>
    <scope>NUCLEOTIDE SEQUENCE [LARGE SCALE GENOMIC DNA]</scope>
    <source>
        <strain evidence="6 7">DSM 18604</strain>
    </source>
</reference>
<name>A0A845A8U0_9SPHN</name>
<evidence type="ECO:0000256" key="4">
    <source>
        <dbReference type="SAM" id="MobiDB-lite"/>
    </source>
</evidence>
<feature type="compositionally biased region" description="Basic and acidic residues" evidence="4">
    <location>
        <begin position="280"/>
        <end position="292"/>
    </location>
</feature>
<dbReference type="Pfam" id="PF00005">
    <property type="entry name" value="ABC_tran"/>
    <property type="match status" value="1"/>
</dbReference>
<dbReference type="GO" id="GO:0005524">
    <property type="term" value="F:ATP binding"/>
    <property type="evidence" value="ECO:0007669"/>
    <property type="project" value="UniProtKB-KW"/>
</dbReference>
<evidence type="ECO:0000313" key="6">
    <source>
        <dbReference type="EMBL" id="MXP25749.1"/>
    </source>
</evidence>
<protein>
    <submittedName>
        <fullName evidence="6">ATP-binding cassette domain-containing protein</fullName>
    </submittedName>
</protein>
<dbReference type="Gene3D" id="3.40.50.300">
    <property type="entry name" value="P-loop containing nucleotide triphosphate hydrolases"/>
    <property type="match status" value="1"/>
</dbReference>
<proteinExistence type="predicted"/>
<keyword evidence="3 6" id="KW-0067">ATP-binding</keyword>
<dbReference type="RefSeq" id="WP_160739244.1">
    <property type="nucleotide sequence ID" value="NZ_WTYQ01000002.1"/>
</dbReference>
<keyword evidence="2" id="KW-0547">Nucleotide-binding</keyword>
<feature type="domain" description="ABC transporter" evidence="5">
    <location>
        <begin position="36"/>
        <end position="274"/>
    </location>
</feature>
<dbReference type="InterPro" id="IPR027417">
    <property type="entry name" value="P-loop_NTPase"/>
</dbReference>
<dbReference type="PANTHER" id="PTHR43023">
    <property type="entry name" value="PROTEIN TRIGALACTOSYLDIACYLGLYCEROL 3, CHLOROPLASTIC"/>
    <property type="match status" value="1"/>
</dbReference>
<dbReference type="SMART" id="SM00382">
    <property type="entry name" value="AAA"/>
    <property type="match status" value="1"/>
</dbReference>
<dbReference type="PROSITE" id="PS00211">
    <property type="entry name" value="ABC_TRANSPORTER_1"/>
    <property type="match status" value="1"/>
</dbReference>
<dbReference type="InterPro" id="IPR017871">
    <property type="entry name" value="ABC_transporter-like_CS"/>
</dbReference>
<dbReference type="AlphaFoldDB" id="A0A845A8U0"/>
<feature type="region of interest" description="Disordered" evidence="4">
    <location>
        <begin position="277"/>
        <end position="334"/>
    </location>
</feature>
<dbReference type="PROSITE" id="PS50893">
    <property type="entry name" value="ABC_TRANSPORTER_2"/>
    <property type="match status" value="1"/>
</dbReference>